<gene>
    <name evidence="5" type="primary">msrP</name>
    <name evidence="7" type="ORF">C6N40_02890</name>
</gene>
<accession>A0A2P6MAX2</accession>
<dbReference type="InterPro" id="IPR000572">
    <property type="entry name" value="OxRdtase_Mopterin-bd_dom"/>
</dbReference>
<evidence type="ECO:0000313" key="7">
    <source>
        <dbReference type="EMBL" id="PRH83128.1"/>
    </source>
</evidence>
<feature type="binding site" evidence="5">
    <location>
        <position position="82"/>
    </location>
    <ligand>
        <name>Mo-molybdopterin</name>
        <dbReference type="ChEBI" id="CHEBI:71302"/>
    </ligand>
</feature>
<reference evidence="7 8" key="1">
    <citation type="submission" date="2018-03" db="EMBL/GenBank/DDBJ databases">
        <title>Arenimonas caeni sp. nov., isolated from activated sludge.</title>
        <authorList>
            <person name="Liu H."/>
        </authorList>
    </citation>
    <scope>NUCLEOTIDE SEQUENCE [LARGE SCALE GENOMIC DNA]</scope>
    <source>
        <strain evidence="8">z29</strain>
    </source>
</reference>
<dbReference type="RefSeq" id="WP_106989513.1">
    <property type="nucleotide sequence ID" value="NZ_KZ679085.1"/>
</dbReference>
<dbReference type="Pfam" id="PF00174">
    <property type="entry name" value="Oxidored_molyb"/>
    <property type="match status" value="1"/>
</dbReference>
<evidence type="ECO:0000256" key="4">
    <source>
        <dbReference type="ARBA" id="ARBA00023002"/>
    </source>
</evidence>
<keyword evidence="8" id="KW-1185">Reference proteome</keyword>
<sequence>MSRFRYPRPPSSEITPEAVYRRRRELIGLGLASPLLALAGCAGAEDASAAGTTAAPAAPTDTPDGFRSNEELTTWRDATNYNNFYEFGTGKADPARNAHTLVTNPWVVVVGGEAEVTGTFPLEDFLRPHAVQERIYRLRCVEGWSMVLPWQGVPLGEVLARFRPTSKAKYVAFTTLADRGQMPGLRWPVLDWPYREGLRIDEAMHPLTLLATGLYGKPLPNQNGAPLRLVVPWKYGFKSIKSIVRIDFTENMPVTSWNQSQPSEYGFYSNVNPAVDHPRWSQASERRIAGDGRRLVANRIPTLPFNGYGAQVASLYEGMDLRKWF</sequence>
<comment type="cofactor">
    <cofactor evidence="5">
        <name>Mo-molybdopterin</name>
        <dbReference type="ChEBI" id="CHEBI:71302"/>
    </cofactor>
    <text evidence="5">Binds 1 Mo-molybdopterin (Mo-MPT) cofactor per subunit.</text>
</comment>
<dbReference type="OrthoDB" id="9795587at2"/>
<evidence type="ECO:0000256" key="2">
    <source>
        <dbReference type="ARBA" id="ARBA00022723"/>
    </source>
</evidence>
<protein>
    <recommendedName>
        <fullName evidence="5">Protein-methionine-sulfoxide reductase catalytic subunit MsrP</fullName>
        <ecNumber evidence="5">1.8.5.-</ecNumber>
    </recommendedName>
</protein>
<keyword evidence="4 5" id="KW-0560">Oxidoreductase</keyword>
<name>A0A2P6MAX2_9GAMM</name>
<feature type="binding site" evidence="5">
    <location>
        <position position="228"/>
    </location>
    <ligand>
        <name>Mo-molybdopterin</name>
        <dbReference type="ChEBI" id="CHEBI:71302"/>
    </ligand>
</feature>
<dbReference type="HAMAP" id="MF_01206">
    <property type="entry name" value="MsrP"/>
    <property type="match status" value="1"/>
</dbReference>
<dbReference type="InterPro" id="IPR022867">
    <property type="entry name" value="MsrP"/>
</dbReference>
<dbReference type="PANTHER" id="PTHR43032">
    <property type="entry name" value="PROTEIN-METHIONINE-SULFOXIDE REDUCTASE"/>
    <property type="match status" value="1"/>
</dbReference>
<comment type="catalytic activity">
    <reaction evidence="5">
        <text>L-methionyl-[protein] + a quinone + H2O = L-methionyl-(R)-S-oxide-[protein] + a quinol</text>
        <dbReference type="Rhea" id="RHEA:51296"/>
        <dbReference type="Rhea" id="RHEA-COMP:12313"/>
        <dbReference type="Rhea" id="RHEA-COMP:12314"/>
        <dbReference type="ChEBI" id="CHEBI:15377"/>
        <dbReference type="ChEBI" id="CHEBI:16044"/>
        <dbReference type="ChEBI" id="CHEBI:24646"/>
        <dbReference type="ChEBI" id="CHEBI:45764"/>
        <dbReference type="ChEBI" id="CHEBI:132124"/>
    </reaction>
</comment>
<feature type="binding site" evidence="5">
    <location>
        <begin position="85"/>
        <end position="86"/>
    </location>
    <ligand>
        <name>Mo-molybdopterin</name>
        <dbReference type="ChEBI" id="CHEBI:71302"/>
    </ligand>
</feature>
<feature type="binding site" evidence="5">
    <location>
        <position position="223"/>
    </location>
    <ligand>
        <name>Mo-molybdopterin</name>
        <dbReference type="ChEBI" id="CHEBI:71302"/>
    </ligand>
</feature>
<dbReference type="EMBL" id="PVLF01000003">
    <property type="protein sequence ID" value="PRH83128.1"/>
    <property type="molecule type" value="Genomic_DNA"/>
</dbReference>
<comment type="catalytic activity">
    <reaction evidence="5">
        <text>L-methionyl-[protein] + a quinone + H2O = L-methionyl-(S)-S-oxide-[protein] + a quinol</text>
        <dbReference type="Rhea" id="RHEA:51292"/>
        <dbReference type="Rhea" id="RHEA-COMP:12313"/>
        <dbReference type="Rhea" id="RHEA-COMP:12315"/>
        <dbReference type="ChEBI" id="CHEBI:15377"/>
        <dbReference type="ChEBI" id="CHEBI:16044"/>
        <dbReference type="ChEBI" id="CHEBI:24646"/>
        <dbReference type="ChEBI" id="CHEBI:44120"/>
        <dbReference type="ChEBI" id="CHEBI:132124"/>
    </reaction>
</comment>
<dbReference type="GO" id="GO:0030091">
    <property type="term" value="P:protein repair"/>
    <property type="evidence" value="ECO:0007669"/>
    <property type="project" value="UniProtKB-UniRule"/>
</dbReference>
<dbReference type="InterPro" id="IPR036374">
    <property type="entry name" value="OxRdtase_Mopterin-bd_sf"/>
</dbReference>
<evidence type="ECO:0000259" key="6">
    <source>
        <dbReference type="Pfam" id="PF00174"/>
    </source>
</evidence>
<organism evidence="7 8">
    <name type="scientific">Arenimonas caeni</name>
    <dbReference type="NCBI Taxonomy" id="2058085"/>
    <lineage>
        <taxon>Bacteria</taxon>
        <taxon>Pseudomonadati</taxon>
        <taxon>Pseudomonadota</taxon>
        <taxon>Gammaproteobacteria</taxon>
        <taxon>Lysobacterales</taxon>
        <taxon>Lysobacteraceae</taxon>
        <taxon>Arenimonas</taxon>
    </lineage>
</organism>
<feature type="domain" description="Oxidoreductase molybdopterin-binding" evidence="6">
    <location>
        <begin position="104"/>
        <end position="253"/>
    </location>
</feature>
<comment type="subunit">
    <text evidence="5">Heterodimer of a catalytic subunit (MsrP) and a heme-binding subunit (MsrQ).</text>
</comment>
<evidence type="ECO:0000313" key="8">
    <source>
        <dbReference type="Proteomes" id="UP000241736"/>
    </source>
</evidence>
<comment type="similarity">
    <text evidence="5">Belongs to the MsrP family.</text>
</comment>
<dbReference type="GO" id="GO:0043546">
    <property type="term" value="F:molybdopterin cofactor binding"/>
    <property type="evidence" value="ECO:0007669"/>
    <property type="project" value="UniProtKB-UniRule"/>
</dbReference>
<dbReference type="NCBIfam" id="NF003767">
    <property type="entry name" value="PRK05363.1"/>
    <property type="match status" value="1"/>
</dbReference>
<dbReference type="Gene3D" id="3.90.420.10">
    <property type="entry name" value="Oxidoreductase, molybdopterin-binding domain"/>
    <property type="match status" value="1"/>
</dbReference>
<feature type="binding site" evidence="5">
    <location>
        <position position="175"/>
    </location>
    <ligand>
        <name>Mo-molybdopterin</name>
        <dbReference type="ChEBI" id="CHEBI:71302"/>
    </ligand>
</feature>
<keyword evidence="1 5" id="KW-0500">Molybdenum</keyword>
<dbReference type="GO" id="GO:0016672">
    <property type="term" value="F:oxidoreductase activity, acting on a sulfur group of donors, quinone or similar compound as acceptor"/>
    <property type="evidence" value="ECO:0007669"/>
    <property type="project" value="UniProtKB-UniRule"/>
</dbReference>
<dbReference type="GO" id="GO:0046872">
    <property type="term" value="F:metal ion binding"/>
    <property type="evidence" value="ECO:0007669"/>
    <property type="project" value="UniProtKB-KW"/>
</dbReference>
<comment type="caution">
    <text evidence="7">The sequence shown here is derived from an EMBL/GenBank/DDBJ whole genome shotgun (WGS) entry which is preliminary data.</text>
</comment>
<dbReference type="PANTHER" id="PTHR43032:SF3">
    <property type="entry name" value="PROTEIN-METHIONINE-SULFOXIDE REDUCTASE CATALYTIC SUBUNIT MSRP"/>
    <property type="match status" value="1"/>
</dbReference>
<feature type="binding site" evidence="5">
    <location>
        <position position="140"/>
    </location>
    <ligand>
        <name>Mo-molybdopterin</name>
        <dbReference type="ChEBI" id="CHEBI:71302"/>
    </ligand>
    <ligandPart>
        <name>Mo</name>
        <dbReference type="ChEBI" id="CHEBI:28685"/>
    </ligandPart>
</feature>
<comment type="function">
    <text evidence="5">Part of the MsrPQ system that repairs oxidized periplasmic proteins containing methionine sulfoxide residues (Met-O), using respiratory chain electrons. Thus protects these proteins from oxidative-stress damage caused by reactive species of oxygen and chlorine generated by the host defense mechanisms. MsrPQ is essential for the maintenance of envelope integrity under bleach stress, rescuing a wide series of structurally unrelated periplasmic proteins from methionine oxidation. The catalytic subunit MsrP is non-stereospecific, being able to reduce both (R-) and (S-) diastereoisomers of methionine sulfoxide.</text>
</comment>
<keyword evidence="2 5" id="KW-0479">Metal-binding</keyword>
<keyword evidence="3 5" id="KW-0732">Signal</keyword>
<dbReference type="AlphaFoldDB" id="A0A2P6MAX2"/>
<dbReference type="EC" id="1.8.5.-" evidence="5"/>
<evidence type="ECO:0000256" key="5">
    <source>
        <dbReference type="HAMAP-Rule" id="MF_01206"/>
    </source>
</evidence>
<dbReference type="Proteomes" id="UP000241736">
    <property type="component" value="Unassembled WGS sequence"/>
</dbReference>
<dbReference type="SUPFAM" id="SSF56524">
    <property type="entry name" value="Oxidoreductase molybdopterin-binding domain"/>
    <property type="match status" value="1"/>
</dbReference>
<proteinExistence type="inferred from homology"/>
<feature type="binding site" evidence="5">
    <location>
        <begin position="239"/>
        <end position="241"/>
    </location>
    <ligand>
        <name>Mo-molybdopterin</name>
        <dbReference type="ChEBI" id="CHEBI:71302"/>
    </ligand>
</feature>
<evidence type="ECO:0000256" key="3">
    <source>
        <dbReference type="ARBA" id="ARBA00022729"/>
    </source>
</evidence>
<evidence type="ECO:0000256" key="1">
    <source>
        <dbReference type="ARBA" id="ARBA00022505"/>
    </source>
</evidence>